<protein>
    <submittedName>
        <fullName evidence="1">Uncharacterized protein</fullName>
    </submittedName>
</protein>
<evidence type="ECO:0000313" key="1">
    <source>
        <dbReference type="EMBL" id="SEA45376.1"/>
    </source>
</evidence>
<dbReference type="AlphaFoldDB" id="A0A1H4BBA3"/>
<reference evidence="1 2" key="1">
    <citation type="submission" date="2016-10" db="EMBL/GenBank/DDBJ databases">
        <authorList>
            <person name="de Groot N.N."/>
        </authorList>
    </citation>
    <scope>NUCLEOTIDE SEQUENCE [LARGE SCALE GENOMIC DNA]</scope>
    <source>
        <strain evidence="1 2">Vu-144</strain>
    </source>
</reference>
<proteinExistence type="predicted"/>
<name>A0A1H4BBA3_9BACT</name>
<organism evidence="1 2">
    <name type="scientific">Arachidicoccus rhizosphaerae</name>
    <dbReference type="NCBI Taxonomy" id="551991"/>
    <lineage>
        <taxon>Bacteria</taxon>
        <taxon>Pseudomonadati</taxon>
        <taxon>Bacteroidota</taxon>
        <taxon>Chitinophagia</taxon>
        <taxon>Chitinophagales</taxon>
        <taxon>Chitinophagaceae</taxon>
        <taxon>Arachidicoccus</taxon>
    </lineage>
</organism>
<dbReference type="EMBL" id="FNQY01000019">
    <property type="protein sequence ID" value="SEA45376.1"/>
    <property type="molecule type" value="Genomic_DNA"/>
</dbReference>
<dbReference type="Proteomes" id="UP000199041">
    <property type="component" value="Unassembled WGS sequence"/>
</dbReference>
<accession>A0A1H4BBA3</accession>
<gene>
    <name evidence="1" type="ORF">SAMN05192529_11970</name>
</gene>
<keyword evidence="2" id="KW-1185">Reference proteome</keyword>
<evidence type="ECO:0000313" key="2">
    <source>
        <dbReference type="Proteomes" id="UP000199041"/>
    </source>
</evidence>
<sequence length="41" mass="4618">MPYLGIKVALGLLDKNSKRTAVKLNLTYVQKTNSFFNVNFA</sequence>